<evidence type="ECO:0000313" key="3">
    <source>
        <dbReference type="EMBL" id="KAK1741276.1"/>
    </source>
</evidence>
<dbReference type="GO" id="GO:0033328">
    <property type="term" value="F:peroxisome membrane targeting sequence binding"/>
    <property type="evidence" value="ECO:0007669"/>
    <property type="project" value="TreeGrafter"/>
</dbReference>
<dbReference type="Pfam" id="PF04614">
    <property type="entry name" value="Pex19"/>
    <property type="match status" value="1"/>
</dbReference>
<accession>A0AAD8Y7L7</accession>
<dbReference type="GO" id="GO:0005778">
    <property type="term" value="C:peroxisomal membrane"/>
    <property type="evidence" value="ECO:0007669"/>
    <property type="project" value="TreeGrafter"/>
</dbReference>
<dbReference type="Proteomes" id="UP001224775">
    <property type="component" value="Unassembled WGS sequence"/>
</dbReference>
<dbReference type="EMBL" id="JATAAI010000013">
    <property type="protein sequence ID" value="KAK1741276.1"/>
    <property type="molecule type" value="Genomic_DNA"/>
</dbReference>
<feature type="region of interest" description="Disordered" evidence="1">
    <location>
        <begin position="252"/>
        <end position="275"/>
    </location>
</feature>
<protein>
    <submittedName>
        <fullName evidence="3">Peroxisome biogenesis factor 19</fullName>
    </submittedName>
</protein>
<evidence type="ECO:0000313" key="4">
    <source>
        <dbReference type="Proteomes" id="UP001224775"/>
    </source>
</evidence>
<dbReference type="Gene3D" id="1.20.120.900">
    <property type="entry name" value="Pex19, mPTS binding domain"/>
    <property type="match status" value="1"/>
</dbReference>
<feature type="region of interest" description="Disordered" evidence="1">
    <location>
        <begin position="186"/>
        <end position="239"/>
    </location>
</feature>
<feature type="compositionally biased region" description="Acidic residues" evidence="1">
    <location>
        <begin position="26"/>
        <end position="39"/>
    </location>
</feature>
<organism evidence="3 4">
    <name type="scientific">Skeletonema marinoi</name>
    <dbReference type="NCBI Taxonomy" id="267567"/>
    <lineage>
        <taxon>Eukaryota</taxon>
        <taxon>Sar</taxon>
        <taxon>Stramenopiles</taxon>
        <taxon>Ochrophyta</taxon>
        <taxon>Bacillariophyta</taxon>
        <taxon>Coscinodiscophyceae</taxon>
        <taxon>Thalassiosirophycidae</taxon>
        <taxon>Thalassiosirales</taxon>
        <taxon>Skeletonemataceae</taxon>
        <taxon>Skeletonema</taxon>
        <taxon>Skeletonema marinoi-dohrnii complex</taxon>
    </lineage>
</organism>
<keyword evidence="2" id="KW-0472">Membrane</keyword>
<feature type="region of interest" description="Disordered" evidence="1">
    <location>
        <begin position="23"/>
        <end position="64"/>
    </location>
</feature>
<evidence type="ECO:0000256" key="2">
    <source>
        <dbReference type="SAM" id="Phobius"/>
    </source>
</evidence>
<dbReference type="AlphaFoldDB" id="A0AAD8Y7L7"/>
<sequence>MASKEEQQQKKKKKTQQDLDSILDAALDDLEDDSDDDNCDDYKEVTNALDQNVDDGSGPSQPMAAAIEFDGNVATMGVPYSLEYLANNPHGDINKQTISEINNQPKFGPDPPPPPPPPSTDQGLSTEEANLAASLEGMMKQFASGLDSAGVDFNSADEAANMADLENAEKALEEMFKKMMMGDVGGGMSMPLTPPSSTGGAAEGDQSKKSSKSKSATVKNGKSSNNKESNEKNEPDVDESINRLLDGINQASTTPQQSNINGPTMPPIPPNIDPSQLEHLSEQMMGSLMNDFEQLNTSKDSNDVVDGVMKQLLDKELMYEPMKEVCTRYPKWLATNKDRLSTEEYQKYGTQYQYFQRIVRLYETDPGNFDRLMELMQDIQEYGQPPVEIIKELAPELQFDEEGMPVMDPMGGGGGGMPGMPFPMGGPNAKGSAPVEELIVGFSAVAIATLTPSPYCQLEGNSCNPAKTYAGNGEFVETKAVPCSVLTEFECNFSNAAKIPYVSDYCKYVNQDQGTTDSVLIAFTTIFVFLLLVITIVVCRRLPFAKKETVMTQPLLDEENS</sequence>
<dbReference type="GO" id="GO:0045046">
    <property type="term" value="P:protein import into peroxisome membrane"/>
    <property type="evidence" value="ECO:0007669"/>
    <property type="project" value="TreeGrafter"/>
</dbReference>
<comment type="caution">
    <text evidence="3">The sequence shown here is derived from an EMBL/GenBank/DDBJ whole genome shotgun (WGS) entry which is preliminary data.</text>
</comment>
<name>A0AAD8Y7L7_9STRA</name>
<feature type="compositionally biased region" description="Pro residues" evidence="1">
    <location>
        <begin position="108"/>
        <end position="119"/>
    </location>
</feature>
<feature type="transmembrane region" description="Helical" evidence="2">
    <location>
        <begin position="519"/>
        <end position="539"/>
    </location>
</feature>
<keyword evidence="4" id="KW-1185">Reference proteome</keyword>
<reference evidence="3" key="1">
    <citation type="submission" date="2023-06" db="EMBL/GenBank/DDBJ databases">
        <title>Survivors Of The Sea: Transcriptome response of Skeletonema marinoi to long-term dormancy.</title>
        <authorList>
            <person name="Pinder M.I.M."/>
            <person name="Kourtchenko O."/>
            <person name="Robertson E.K."/>
            <person name="Larsson T."/>
            <person name="Maumus F."/>
            <person name="Osuna-Cruz C.M."/>
            <person name="Vancaester E."/>
            <person name="Stenow R."/>
            <person name="Vandepoele K."/>
            <person name="Ploug H."/>
            <person name="Bruchert V."/>
            <person name="Godhe A."/>
            <person name="Topel M."/>
        </authorList>
    </citation>
    <scope>NUCLEOTIDE SEQUENCE</scope>
    <source>
        <strain evidence="3">R05AC</strain>
    </source>
</reference>
<dbReference type="PANTHER" id="PTHR12774">
    <property type="entry name" value="PEROXISOMAL BIOGENESIS FACTOR 19"/>
    <property type="match status" value="1"/>
</dbReference>
<proteinExistence type="predicted"/>
<dbReference type="InterPro" id="IPR038322">
    <property type="entry name" value="Pex19_C_sf"/>
</dbReference>
<dbReference type="PANTHER" id="PTHR12774:SF2">
    <property type="entry name" value="PEROXISOMAL BIOGENESIS FACTOR 19"/>
    <property type="match status" value="1"/>
</dbReference>
<keyword evidence="2" id="KW-0812">Transmembrane</keyword>
<gene>
    <name evidence="3" type="ORF">QTG54_007754</name>
</gene>
<feature type="region of interest" description="Disordered" evidence="1">
    <location>
        <begin position="84"/>
        <end position="133"/>
    </location>
</feature>
<feature type="compositionally biased region" description="Polar residues" evidence="1">
    <location>
        <begin position="94"/>
        <end position="105"/>
    </location>
</feature>
<dbReference type="InterPro" id="IPR006708">
    <property type="entry name" value="Pex19"/>
</dbReference>
<evidence type="ECO:0000256" key="1">
    <source>
        <dbReference type="SAM" id="MobiDB-lite"/>
    </source>
</evidence>
<keyword evidence="2" id="KW-1133">Transmembrane helix</keyword>